<comment type="caution">
    <text evidence="1">The sequence shown here is derived from an EMBL/GenBank/DDBJ whole genome shotgun (WGS) entry which is preliminary data.</text>
</comment>
<dbReference type="EMBL" id="CM056741">
    <property type="protein sequence ID" value="KAJ8683770.1"/>
    <property type="molecule type" value="Genomic_DNA"/>
</dbReference>
<protein>
    <submittedName>
        <fullName evidence="1">Uncharacterized protein</fullName>
    </submittedName>
</protein>
<evidence type="ECO:0000313" key="2">
    <source>
        <dbReference type="Proteomes" id="UP001239111"/>
    </source>
</evidence>
<sequence>MTDFSNLSITDLPHGSQFDPLSSGYLSINKEVSTGNDENHSQEPCLCYYEAGTSSSTLRCTMSLNSGILTSDSRGAEYCKEESTGIPPSSIVCGNELSRQIVSEVHTGTHNDFRAYSCPYCHSKFTNQNNLRRHIQLHTGEYSHFCIVCGKGWTDRYSLKVHMRTHSEERPFSCEICGKSFKQRGTMMDHKKIHFPRKQYPCMLCNRQFSQTRYLKSHMLLHSREKLLKCSICGMKFKWQSSLSNHMRIHVRDRIEYSSVWSQTRGIVPPLEEHVRTLNTPIGRYEDDNHVVYSQQDTLVSSNNHAHHYRLEVGNSHQGLYPCYGCWQISNAEENLRNHGATYALSCEQVVEQMSIDATPSCSTNDVRDDFDSTSQGLSHQDVSDILARVTLNTEELNQCDEETRIKLNCIIDDINRSYHEKYSS</sequence>
<name>A0ACC2PJK5_9HYME</name>
<evidence type="ECO:0000313" key="1">
    <source>
        <dbReference type="EMBL" id="KAJ8683770.1"/>
    </source>
</evidence>
<dbReference type="Proteomes" id="UP001239111">
    <property type="component" value="Chromosome 1"/>
</dbReference>
<organism evidence="1 2">
    <name type="scientific">Eretmocerus hayati</name>
    <dbReference type="NCBI Taxonomy" id="131215"/>
    <lineage>
        <taxon>Eukaryota</taxon>
        <taxon>Metazoa</taxon>
        <taxon>Ecdysozoa</taxon>
        <taxon>Arthropoda</taxon>
        <taxon>Hexapoda</taxon>
        <taxon>Insecta</taxon>
        <taxon>Pterygota</taxon>
        <taxon>Neoptera</taxon>
        <taxon>Endopterygota</taxon>
        <taxon>Hymenoptera</taxon>
        <taxon>Apocrita</taxon>
        <taxon>Proctotrupomorpha</taxon>
        <taxon>Chalcidoidea</taxon>
        <taxon>Aphelinidae</taxon>
        <taxon>Aphelininae</taxon>
        <taxon>Eretmocerus</taxon>
    </lineage>
</organism>
<keyword evidence="2" id="KW-1185">Reference proteome</keyword>
<gene>
    <name evidence="1" type="ORF">QAD02_019562</name>
</gene>
<reference evidence="1" key="1">
    <citation type="submission" date="2023-04" db="EMBL/GenBank/DDBJ databases">
        <title>A chromosome-level genome assembly of the parasitoid wasp Eretmocerus hayati.</title>
        <authorList>
            <person name="Zhong Y."/>
            <person name="Liu S."/>
            <person name="Liu Y."/>
        </authorList>
    </citation>
    <scope>NUCLEOTIDE SEQUENCE</scope>
    <source>
        <strain evidence="1">ZJU_SS_LIU_2023</strain>
    </source>
</reference>
<accession>A0ACC2PJK5</accession>
<proteinExistence type="predicted"/>